<dbReference type="PRINTS" id="PR00463">
    <property type="entry name" value="EP450I"/>
</dbReference>
<keyword evidence="7" id="KW-1133">Transmembrane helix</keyword>
<dbReference type="PROSITE" id="PS00086">
    <property type="entry name" value="CYTOCHROME_P450"/>
    <property type="match status" value="1"/>
</dbReference>
<gene>
    <name evidence="8" type="ORF">K457DRAFT_36042</name>
</gene>
<dbReference type="AlphaFoldDB" id="A0A197JG51"/>
<sequence length="529" mass="60741">MDSIANKLSRTKYISVWIVLGLLHNLTIHLTYHKRSLSRFLGAYILLYIFKHRRTAIGVTPRKDLKTPGGSLPLVGDIVTMTFQPRTEVSQLNEKIHKEVGKVFAITLPFVGRVVDFTDPAVLEHVLKTNFWAYEKGEFMRRTLFDLLGNGIFGADGHSWNWQRKMASHIFNVNAFREYTSEVFVKESYIVADYLGMIAEEERVVDIHKLFYLYTLDSFGEISFGQSFGCLDSPEEDTVEFAAAFDRLNTIVFNRLFTPGWQLTELLTSRGRQIRKDKQTITSFALKIIRDRRIYGHDKPKKDLLQLFMDMQDADDGRPLSDEMLKDLVLNFIIAGRDTTAQALSWTFYLLFRSQTDPQIVQRLVEEVDEVLKGQAPTYDSCKNMKFAEACVYESLRLYPSVPRNMKVAVQDDIWPDGTKIYKGEFASWNTWTMGRNTAIWGPDAREYKPDRWMTGEKFPAHKFPAFHAGPRTCLGQQFATAEAITILAILLQRFTFELVDPDTEPGYLPGLTLPMANGLPLRVHQRPV</sequence>
<evidence type="ECO:0000256" key="5">
    <source>
        <dbReference type="PIRSR" id="PIRSR602401-1"/>
    </source>
</evidence>
<evidence type="ECO:0000256" key="2">
    <source>
        <dbReference type="ARBA" id="ARBA00022723"/>
    </source>
</evidence>
<proteinExistence type="inferred from homology"/>
<feature type="binding site" description="axial binding residue" evidence="5">
    <location>
        <position position="474"/>
    </location>
    <ligand>
        <name>heme</name>
        <dbReference type="ChEBI" id="CHEBI:30413"/>
    </ligand>
    <ligandPart>
        <name>Fe</name>
        <dbReference type="ChEBI" id="CHEBI:18248"/>
    </ligandPart>
</feature>
<dbReference type="STRING" id="1314771.A0A197JG51"/>
<keyword evidence="5 6" id="KW-0349">Heme</keyword>
<keyword evidence="2 5" id="KW-0479">Metal-binding</keyword>
<dbReference type="GO" id="GO:0004497">
    <property type="term" value="F:monooxygenase activity"/>
    <property type="evidence" value="ECO:0007669"/>
    <property type="project" value="UniProtKB-KW"/>
</dbReference>
<dbReference type="OrthoDB" id="1470350at2759"/>
<comment type="cofactor">
    <cofactor evidence="5">
        <name>heme</name>
        <dbReference type="ChEBI" id="CHEBI:30413"/>
    </cofactor>
</comment>
<feature type="transmembrane region" description="Helical" evidence="7">
    <location>
        <begin position="12"/>
        <end position="32"/>
    </location>
</feature>
<keyword evidence="6" id="KW-0503">Monooxygenase</keyword>
<comment type="similarity">
    <text evidence="1 6">Belongs to the cytochrome P450 family.</text>
</comment>
<organism evidence="8 9">
    <name type="scientific">Linnemannia elongata AG-77</name>
    <dbReference type="NCBI Taxonomy" id="1314771"/>
    <lineage>
        <taxon>Eukaryota</taxon>
        <taxon>Fungi</taxon>
        <taxon>Fungi incertae sedis</taxon>
        <taxon>Mucoromycota</taxon>
        <taxon>Mortierellomycotina</taxon>
        <taxon>Mortierellomycetes</taxon>
        <taxon>Mortierellales</taxon>
        <taxon>Mortierellaceae</taxon>
        <taxon>Linnemannia</taxon>
    </lineage>
</organism>
<evidence type="ECO:0000256" key="3">
    <source>
        <dbReference type="ARBA" id="ARBA00023002"/>
    </source>
</evidence>
<keyword evidence="9" id="KW-1185">Reference proteome</keyword>
<evidence type="ECO:0000256" key="6">
    <source>
        <dbReference type="RuleBase" id="RU000461"/>
    </source>
</evidence>
<evidence type="ECO:0000256" key="7">
    <source>
        <dbReference type="SAM" id="Phobius"/>
    </source>
</evidence>
<protein>
    <submittedName>
        <fullName evidence="8">Cytochrome P450</fullName>
    </submittedName>
</protein>
<dbReference type="Pfam" id="PF00067">
    <property type="entry name" value="p450"/>
    <property type="match status" value="1"/>
</dbReference>
<evidence type="ECO:0000256" key="1">
    <source>
        <dbReference type="ARBA" id="ARBA00010617"/>
    </source>
</evidence>
<evidence type="ECO:0000313" key="9">
    <source>
        <dbReference type="Proteomes" id="UP000078512"/>
    </source>
</evidence>
<dbReference type="PANTHER" id="PTHR24296">
    <property type="entry name" value="CYTOCHROME P450"/>
    <property type="match status" value="1"/>
</dbReference>
<dbReference type="EMBL" id="KV442100">
    <property type="protein sequence ID" value="OAQ24152.1"/>
    <property type="molecule type" value="Genomic_DNA"/>
</dbReference>
<dbReference type="SUPFAM" id="SSF48264">
    <property type="entry name" value="Cytochrome P450"/>
    <property type="match status" value="1"/>
</dbReference>
<keyword evidence="3 6" id="KW-0560">Oxidoreductase</keyword>
<name>A0A197JG51_9FUNG</name>
<dbReference type="GO" id="GO:0005506">
    <property type="term" value="F:iron ion binding"/>
    <property type="evidence" value="ECO:0007669"/>
    <property type="project" value="InterPro"/>
</dbReference>
<keyword evidence="4 5" id="KW-0408">Iron</keyword>
<dbReference type="GO" id="GO:0016705">
    <property type="term" value="F:oxidoreductase activity, acting on paired donors, with incorporation or reduction of molecular oxygen"/>
    <property type="evidence" value="ECO:0007669"/>
    <property type="project" value="InterPro"/>
</dbReference>
<dbReference type="PRINTS" id="PR00385">
    <property type="entry name" value="P450"/>
</dbReference>
<keyword evidence="7" id="KW-0472">Membrane</keyword>
<reference evidence="8 9" key="1">
    <citation type="submission" date="2016-05" db="EMBL/GenBank/DDBJ databases">
        <title>Genome sequencing reveals origins of a unique bacterial endosymbiosis in the earliest lineages of terrestrial Fungi.</title>
        <authorList>
            <consortium name="DOE Joint Genome Institute"/>
            <person name="Uehling J."/>
            <person name="Gryganskyi A."/>
            <person name="Hameed K."/>
            <person name="Tschaplinski T."/>
            <person name="Misztal P."/>
            <person name="Wu S."/>
            <person name="Desiro A."/>
            <person name="Vande Pol N."/>
            <person name="Du Z.-Y."/>
            <person name="Zienkiewicz A."/>
            <person name="Zienkiewicz K."/>
            <person name="Morin E."/>
            <person name="Tisserant E."/>
            <person name="Splivallo R."/>
            <person name="Hainaut M."/>
            <person name="Henrissat B."/>
            <person name="Ohm R."/>
            <person name="Kuo A."/>
            <person name="Yan J."/>
            <person name="Lipzen A."/>
            <person name="Nolan M."/>
            <person name="Labutti K."/>
            <person name="Barry K."/>
            <person name="Goldstein A."/>
            <person name="Labbe J."/>
            <person name="Schadt C."/>
            <person name="Tuskan G."/>
            <person name="Grigoriev I."/>
            <person name="Martin F."/>
            <person name="Vilgalys R."/>
            <person name="Bonito G."/>
        </authorList>
    </citation>
    <scope>NUCLEOTIDE SEQUENCE [LARGE SCALE GENOMIC DNA]</scope>
    <source>
        <strain evidence="8 9">AG-77</strain>
    </source>
</reference>
<dbReference type="InterPro" id="IPR002401">
    <property type="entry name" value="Cyt_P450_E_grp-I"/>
</dbReference>
<accession>A0A197JG51</accession>
<evidence type="ECO:0000313" key="8">
    <source>
        <dbReference type="EMBL" id="OAQ24152.1"/>
    </source>
</evidence>
<dbReference type="InterPro" id="IPR036396">
    <property type="entry name" value="Cyt_P450_sf"/>
</dbReference>
<dbReference type="InterPro" id="IPR001128">
    <property type="entry name" value="Cyt_P450"/>
</dbReference>
<evidence type="ECO:0000256" key="4">
    <source>
        <dbReference type="ARBA" id="ARBA00023004"/>
    </source>
</evidence>
<dbReference type="Gene3D" id="1.10.630.10">
    <property type="entry name" value="Cytochrome P450"/>
    <property type="match status" value="1"/>
</dbReference>
<dbReference type="GO" id="GO:0006629">
    <property type="term" value="P:lipid metabolic process"/>
    <property type="evidence" value="ECO:0007669"/>
    <property type="project" value="UniProtKB-ARBA"/>
</dbReference>
<dbReference type="InterPro" id="IPR017972">
    <property type="entry name" value="Cyt_P450_CS"/>
</dbReference>
<dbReference type="Proteomes" id="UP000078512">
    <property type="component" value="Unassembled WGS sequence"/>
</dbReference>
<dbReference type="GO" id="GO:0020037">
    <property type="term" value="F:heme binding"/>
    <property type="evidence" value="ECO:0007669"/>
    <property type="project" value="InterPro"/>
</dbReference>
<keyword evidence="7" id="KW-0812">Transmembrane</keyword>